<dbReference type="Proteomes" id="UP000037046">
    <property type="component" value="Unassembled WGS sequence"/>
</dbReference>
<accession>A0A0L6CRA0</accession>
<dbReference type="InterPro" id="IPR042094">
    <property type="entry name" value="T2SS_GspF_sf"/>
</dbReference>
<dbReference type="PANTHER" id="PTHR35007">
    <property type="entry name" value="INTEGRAL MEMBRANE PROTEIN-RELATED"/>
    <property type="match status" value="1"/>
</dbReference>
<feature type="transmembrane region" description="Helical" evidence="6">
    <location>
        <begin position="7"/>
        <end position="28"/>
    </location>
</feature>
<feature type="transmembrane region" description="Helical" evidence="6">
    <location>
        <begin position="117"/>
        <end position="136"/>
    </location>
</feature>
<evidence type="ECO:0000256" key="1">
    <source>
        <dbReference type="ARBA" id="ARBA00004651"/>
    </source>
</evidence>
<name>A0A0L6CRA0_9RHOB</name>
<dbReference type="Pfam" id="PF19360">
    <property type="entry name" value="TadB_TadC_N"/>
    <property type="match status" value="1"/>
</dbReference>
<evidence type="ECO:0000256" key="2">
    <source>
        <dbReference type="ARBA" id="ARBA00022475"/>
    </source>
</evidence>
<dbReference type="RefSeq" id="WP_050664007.1">
    <property type="nucleotide sequence ID" value="NZ_CP118494.1"/>
</dbReference>
<dbReference type="AlphaFoldDB" id="A0A0L6CRA0"/>
<dbReference type="OrthoDB" id="9803381at2"/>
<dbReference type="Gene3D" id="1.20.81.30">
    <property type="entry name" value="Type II secretion system (T2SS), domain F"/>
    <property type="match status" value="1"/>
</dbReference>
<reference evidence="10" key="1">
    <citation type="submission" date="2015-07" db="EMBL/GenBank/DDBJ databases">
        <title>Draft Genome Sequence of Roseovarius tolerans EL-164, a producer of N-Acylated Alanine Methyl Esters (NAMEs).</title>
        <authorList>
            <person name="Voget S."/>
            <person name="Bruns H."/>
            <person name="Wagner-Doebler I."/>
            <person name="Schulz S."/>
            <person name="Daniel R."/>
        </authorList>
    </citation>
    <scope>NUCLEOTIDE SEQUENCE [LARGE SCALE GENOMIC DNA]</scope>
    <source>
        <strain evidence="10">EL-164</strain>
    </source>
</reference>
<gene>
    <name evidence="9" type="ORF">ROTO_31590</name>
</gene>
<keyword evidence="5 6" id="KW-0472">Membrane</keyword>
<keyword evidence="10" id="KW-1185">Reference proteome</keyword>
<evidence type="ECO:0000259" key="8">
    <source>
        <dbReference type="Pfam" id="PF19360"/>
    </source>
</evidence>
<comment type="subcellular location">
    <subcellularLocation>
        <location evidence="1">Cell membrane</location>
        <topology evidence="1">Multi-pass membrane protein</topology>
    </subcellularLocation>
</comment>
<keyword evidence="4 6" id="KW-1133">Transmembrane helix</keyword>
<feature type="transmembrane region" description="Helical" evidence="6">
    <location>
        <begin position="295"/>
        <end position="318"/>
    </location>
</feature>
<evidence type="ECO:0000256" key="3">
    <source>
        <dbReference type="ARBA" id="ARBA00022692"/>
    </source>
</evidence>
<organism evidence="9 10">
    <name type="scientific">Roseovarius tolerans</name>
    <dbReference type="NCBI Taxonomy" id="74031"/>
    <lineage>
        <taxon>Bacteria</taxon>
        <taxon>Pseudomonadati</taxon>
        <taxon>Pseudomonadota</taxon>
        <taxon>Alphaproteobacteria</taxon>
        <taxon>Rhodobacterales</taxon>
        <taxon>Roseobacteraceae</taxon>
        <taxon>Roseovarius</taxon>
    </lineage>
</organism>
<keyword evidence="2" id="KW-1003">Cell membrane</keyword>
<evidence type="ECO:0000313" key="9">
    <source>
        <dbReference type="EMBL" id="KNX40304.1"/>
    </source>
</evidence>
<evidence type="ECO:0000256" key="5">
    <source>
        <dbReference type="ARBA" id="ARBA00023136"/>
    </source>
</evidence>
<protein>
    <submittedName>
        <fullName evidence="9">Bacterial type II secretion system protein F domain protein</fullName>
    </submittedName>
</protein>
<sequence length="322" mass="35487">MALNAEVIIYGLIFIGVLVLVEGIYLTVFGRSISLNNRVNRRLEMLDKTGNREEVMEKLRKEMQQHLKARKVPLYSILSNKAQKAAIAFTPKQLILLMIGVSILAFLGLTIGTGTALPVRILVSIGMGVGGIFTWINMKAGKRMALLEEQLPDAIELMVRSLRVGHPFSSAVAIVASEVSDPLATEFGIIADEATYGRDMGEALKDMAERLDMQDVRFLAVAVTIQQQSGGNLAEILAGLAKVIRARFRLFRRVKAITAEAKWSGNFLSGFPLFALMGIQLLKPDYYDEAMLHPFFIPAVLVVGTFLVLNLIVMRALVNIKV</sequence>
<feature type="domain" description="Type II secretion system protein TadB-like N-terminal" evidence="8">
    <location>
        <begin position="1"/>
        <end position="143"/>
    </location>
</feature>
<dbReference type="GO" id="GO:0005886">
    <property type="term" value="C:plasma membrane"/>
    <property type="evidence" value="ECO:0007669"/>
    <property type="project" value="UniProtKB-SubCell"/>
</dbReference>
<keyword evidence="3 6" id="KW-0812">Transmembrane</keyword>
<evidence type="ECO:0000256" key="6">
    <source>
        <dbReference type="SAM" id="Phobius"/>
    </source>
</evidence>
<dbReference type="PATRIC" id="fig|74031.6.peg.3228"/>
<feature type="transmembrane region" description="Helical" evidence="6">
    <location>
        <begin position="94"/>
        <end position="111"/>
    </location>
</feature>
<dbReference type="PANTHER" id="PTHR35007:SF1">
    <property type="entry name" value="PILUS ASSEMBLY PROTEIN"/>
    <property type="match status" value="1"/>
</dbReference>
<dbReference type="InterPro" id="IPR045824">
    <property type="entry name" value="T2SS_TadB-like_N"/>
</dbReference>
<evidence type="ECO:0000313" key="10">
    <source>
        <dbReference type="Proteomes" id="UP000037046"/>
    </source>
</evidence>
<comment type="caution">
    <text evidence="9">The sequence shown here is derived from an EMBL/GenBank/DDBJ whole genome shotgun (WGS) entry which is preliminary data.</text>
</comment>
<dbReference type="Pfam" id="PF00482">
    <property type="entry name" value="T2SSF"/>
    <property type="match status" value="1"/>
</dbReference>
<dbReference type="EMBL" id="LGVV01000058">
    <property type="protein sequence ID" value="KNX40304.1"/>
    <property type="molecule type" value="Genomic_DNA"/>
</dbReference>
<feature type="domain" description="Type II secretion system protein GspF" evidence="7">
    <location>
        <begin position="155"/>
        <end position="274"/>
    </location>
</feature>
<feature type="transmembrane region" description="Helical" evidence="6">
    <location>
        <begin position="263"/>
        <end position="283"/>
    </location>
</feature>
<dbReference type="STRING" id="74031.SAMN04488077_11726"/>
<evidence type="ECO:0000259" key="7">
    <source>
        <dbReference type="Pfam" id="PF00482"/>
    </source>
</evidence>
<dbReference type="InterPro" id="IPR018076">
    <property type="entry name" value="T2SS_GspF_dom"/>
</dbReference>
<evidence type="ECO:0000256" key="4">
    <source>
        <dbReference type="ARBA" id="ARBA00022989"/>
    </source>
</evidence>
<proteinExistence type="predicted"/>